<dbReference type="eggNOG" id="KOG0241">
    <property type="taxonomic scope" value="Eukaryota"/>
</dbReference>
<feature type="region of interest" description="Disordered" evidence="4">
    <location>
        <begin position="84"/>
        <end position="139"/>
    </location>
</feature>
<evidence type="ECO:0000313" key="7">
    <source>
        <dbReference type="Proteomes" id="UP000054408"/>
    </source>
</evidence>
<gene>
    <name evidence="6" type="ORF">AMSG_00294</name>
</gene>
<keyword evidence="7" id="KW-1185">Reference proteome</keyword>
<evidence type="ECO:0000256" key="1">
    <source>
        <dbReference type="ARBA" id="ARBA00022737"/>
    </source>
</evidence>
<dbReference type="Gene3D" id="2.30.30.190">
    <property type="entry name" value="CAP Gly-rich-like domain"/>
    <property type="match status" value="1"/>
</dbReference>
<dbReference type="STRING" id="461836.A0A0L0D232"/>
<proteinExistence type="predicted"/>
<reference evidence="6 7" key="1">
    <citation type="submission" date="2010-05" db="EMBL/GenBank/DDBJ databases">
        <title>The Genome Sequence of Thecamonas trahens ATCC 50062.</title>
        <authorList>
            <consortium name="The Broad Institute Genome Sequencing Platform"/>
            <person name="Russ C."/>
            <person name="Cuomo C."/>
            <person name="Shea T."/>
            <person name="Young S.K."/>
            <person name="Zeng Q."/>
            <person name="Koehrsen M."/>
            <person name="Haas B."/>
            <person name="Borodovsky M."/>
            <person name="Guigo R."/>
            <person name="Alvarado L."/>
            <person name="Berlin A."/>
            <person name="Bochicchio J."/>
            <person name="Borenstein D."/>
            <person name="Chapman S."/>
            <person name="Chen Z."/>
            <person name="Freedman E."/>
            <person name="Gellesch M."/>
            <person name="Goldberg J."/>
            <person name="Griggs A."/>
            <person name="Gujja S."/>
            <person name="Heilman E."/>
            <person name="Heiman D."/>
            <person name="Hepburn T."/>
            <person name="Howarth C."/>
            <person name="Jen D."/>
            <person name="Larson L."/>
            <person name="Mehta T."/>
            <person name="Park D."/>
            <person name="Pearson M."/>
            <person name="Roberts A."/>
            <person name="Saif S."/>
            <person name="Shenoy N."/>
            <person name="Sisk P."/>
            <person name="Stolte C."/>
            <person name="Sykes S."/>
            <person name="Thomson T."/>
            <person name="Walk T."/>
            <person name="White J."/>
            <person name="Yandava C."/>
            <person name="Burger G."/>
            <person name="Gray M.W."/>
            <person name="Holland P.W.H."/>
            <person name="King N."/>
            <person name="Lang F.B.F."/>
            <person name="Roger A.J."/>
            <person name="Ruiz-Trillo I."/>
            <person name="Lander E."/>
            <person name="Nusbaum C."/>
        </authorList>
    </citation>
    <scope>NUCLEOTIDE SEQUENCE [LARGE SCALE GENOMIC DNA]</scope>
    <source>
        <strain evidence="6 7">ATCC 50062</strain>
    </source>
</reference>
<protein>
    <submittedName>
        <fullName evidence="6">Ankyrin</fullName>
    </submittedName>
</protein>
<feature type="region of interest" description="Disordered" evidence="4">
    <location>
        <begin position="746"/>
        <end position="862"/>
    </location>
</feature>
<dbReference type="SUPFAM" id="SSF48403">
    <property type="entry name" value="Ankyrin repeat"/>
    <property type="match status" value="1"/>
</dbReference>
<dbReference type="PROSITE" id="PS50088">
    <property type="entry name" value="ANK_REPEAT"/>
    <property type="match status" value="2"/>
</dbReference>
<dbReference type="PROSITE" id="PS50297">
    <property type="entry name" value="ANK_REP_REGION"/>
    <property type="match status" value="2"/>
</dbReference>
<dbReference type="GeneID" id="25560107"/>
<sequence length="862" mass="91363">MDHPGQVRFIGTTGFGPAGKVWIGVEMADPIGNCDGSIDGVRYFSAAPDRALFVEPEGLKVLPPCLPPPAQSLARDGGCVVPASRYALPPQPTLAAPARQPSRRRRIQQEIPPEARRKPRRRRPANPPPATTSDDDTLPPELMSILEEASAIGASPKHTDQLIGAVLHYLRDDDGDEAGGTVNGGSGLPPQVHRRRRRAPQPEPHPSPVAAPAKLDLLSPTEVSDHDEVQSKVRHTTARREQCQRQPRHRRRRRKAPSPAPALPSLAELASAPAPLSPDFGLSPHASRSYSHEPGTPGSPARVQPGSSFDVESDASLLEPVRRMETMLTSIQQLLAKTDDEVAAEAAAEATVGEPSGPRPWPRAPKVIYPARQPKHPRALEEVRRMEAMNDKILEAELIAKTAQERQIASVMEPFAVTYAIDAVIEVGKLWTFHEIQLGLEPTSLTLAVVAEPMWALASLTVSNTNHEPTMASAEWRLSPVVSGSSLAFTDCSGTFFVGVARHRPLPGEDVALPVTIHIDVGGYVAPADDLTLQWRVARADDINLARVDAYHYLESSIADYHVDAIEPHLGRTALHFAAEAGALELAQWLLSRQADANARDRYGNTPLFAAARGAQHNPAGALQMVELLLDSGGVVYARNLRGQSPLHIAAATERSGAIAALLLARRADPGARDADGQTPVDVGRDAGHGRVVRLFDESDSSPPPEPDSPVGSRLLSPSLRSQPSTSLAAVSISDVSASCNSSVISGDGGEYGSEYGAPSTPRRINPMSHAPSRDLASYVITPSKASNRNSGYSSDSSDSSNSSSSSSPSSNSSSSDSPSSPAMTPVPADPAATPEPALDSGSASSETEASALGLEAGDGIM</sequence>
<dbReference type="SMART" id="SM00248">
    <property type="entry name" value="ANK"/>
    <property type="match status" value="3"/>
</dbReference>
<accession>A0A0L0D232</accession>
<dbReference type="PROSITE" id="PS50245">
    <property type="entry name" value="CAP_GLY_2"/>
    <property type="match status" value="1"/>
</dbReference>
<feature type="repeat" description="ANK" evidence="3">
    <location>
        <begin position="642"/>
        <end position="675"/>
    </location>
</feature>
<evidence type="ECO:0000256" key="2">
    <source>
        <dbReference type="ARBA" id="ARBA00023043"/>
    </source>
</evidence>
<dbReference type="Pfam" id="PF13857">
    <property type="entry name" value="Ank_5"/>
    <property type="match status" value="1"/>
</dbReference>
<keyword evidence="2 3" id="KW-0040">ANK repeat</keyword>
<feature type="compositionally biased region" description="Low complexity" evidence="4">
    <location>
        <begin position="794"/>
        <end position="822"/>
    </location>
</feature>
<dbReference type="InterPro" id="IPR000938">
    <property type="entry name" value="CAP-Gly_domain"/>
</dbReference>
<evidence type="ECO:0000259" key="5">
    <source>
        <dbReference type="PROSITE" id="PS50245"/>
    </source>
</evidence>
<feature type="repeat" description="ANK" evidence="3">
    <location>
        <begin position="570"/>
        <end position="602"/>
    </location>
</feature>
<dbReference type="SUPFAM" id="SSF74924">
    <property type="entry name" value="Cap-Gly domain"/>
    <property type="match status" value="1"/>
</dbReference>
<dbReference type="OrthoDB" id="5295208at2759"/>
<feature type="region of interest" description="Disordered" evidence="4">
    <location>
        <begin position="346"/>
        <end position="366"/>
    </location>
</feature>
<keyword evidence="1" id="KW-0677">Repeat</keyword>
<dbReference type="Pfam" id="PF12796">
    <property type="entry name" value="Ank_2"/>
    <property type="match status" value="1"/>
</dbReference>
<feature type="compositionally biased region" description="Low complexity" evidence="4">
    <location>
        <begin position="841"/>
        <end position="862"/>
    </location>
</feature>
<feature type="domain" description="CAP-Gly" evidence="5">
    <location>
        <begin position="21"/>
        <end position="55"/>
    </location>
</feature>
<feature type="region of interest" description="Disordered" evidence="4">
    <location>
        <begin position="696"/>
        <end position="721"/>
    </location>
</feature>
<dbReference type="EMBL" id="GL349433">
    <property type="protein sequence ID" value="KNC46175.1"/>
    <property type="molecule type" value="Genomic_DNA"/>
</dbReference>
<dbReference type="PANTHER" id="PTHR24198:SF165">
    <property type="entry name" value="ANKYRIN REPEAT-CONTAINING PROTEIN-RELATED"/>
    <property type="match status" value="1"/>
</dbReference>
<dbReference type="Pfam" id="PF01302">
    <property type="entry name" value="CAP_GLY"/>
    <property type="match status" value="1"/>
</dbReference>
<feature type="compositionally biased region" description="Polar residues" evidence="4">
    <location>
        <begin position="784"/>
        <end position="793"/>
    </location>
</feature>
<evidence type="ECO:0000256" key="4">
    <source>
        <dbReference type="SAM" id="MobiDB-lite"/>
    </source>
</evidence>
<dbReference type="InterPro" id="IPR002110">
    <property type="entry name" value="Ankyrin_rpt"/>
</dbReference>
<dbReference type="PANTHER" id="PTHR24198">
    <property type="entry name" value="ANKYRIN REPEAT AND PROTEIN KINASE DOMAIN-CONTAINING PROTEIN"/>
    <property type="match status" value="1"/>
</dbReference>
<evidence type="ECO:0000256" key="3">
    <source>
        <dbReference type="PROSITE-ProRule" id="PRU00023"/>
    </source>
</evidence>
<organism evidence="6 7">
    <name type="scientific">Thecamonas trahens ATCC 50062</name>
    <dbReference type="NCBI Taxonomy" id="461836"/>
    <lineage>
        <taxon>Eukaryota</taxon>
        <taxon>Apusozoa</taxon>
        <taxon>Apusomonadida</taxon>
        <taxon>Apusomonadidae</taxon>
        <taxon>Thecamonas</taxon>
    </lineage>
</organism>
<feature type="region of interest" description="Disordered" evidence="4">
    <location>
        <begin position="176"/>
        <end position="311"/>
    </location>
</feature>
<dbReference type="InterPro" id="IPR036770">
    <property type="entry name" value="Ankyrin_rpt-contain_sf"/>
</dbReference>
<dbReference type="Proteomes" id="UP000054408">
    <property type="component" value="Unassembled WGS sequence"/>
</dbReference>
<feature type="compositionally biased region" description="Basic residues" evidence="4">
    <location>
        <begin position="246"/>
        <end position="256"/>
    </location>
</feature>
<dbReference type="SMART" id="SM01052">
    <property type="entry name" value="CAP_GLY"/>
    <property type="match status" value="1"/>
</dbReference>
<name>A0A0L0D232_THETB</name>
<feature type="compositionally biased region" description="Low complexity" evidence="4">
    <location>
        <begin position="263"/>
        <end position="278"/>
    </location>
</feature>
<feature type="compositionally biased region" description="Low complexity" evidence="4">
    <location>
        <begin position="709"/>
        <end position="721"/>
    </location>
</feature>
<dbReference type="AlphaFoldDB" id="A0A0L0D232"/>
<dbReference type="RefSeq" id="XP_013763150.1">
    <property type="nucleotide sequence ID" value="XM_013907696.1"/>
</dbReference>
<dbReference type="eggNOG" id="KOG4177">
    <property type="taxonomic scope" value="Eukaryota"/>
</dbReference>
<evidence type="ECO:0000313" key="6">
    <source>
        <dbReference type="EMBL" id="KNC46175.1"/>
    </source>
</evidence>
<dbReference type="Gene3D" id="1.25.40.20">
    <property type="entry name" value="Ankyrin repeat-containing domain"/>
    <property type="match status" value="1"/>
</dbReference>
<dbReference type="InterPro" id="IPR036859">
    <property type="entry name" value="CAP-Gly_dom_sf"/>
</dbReference>